<dbReference type="AlphaFoldDB" id="G0J238"/>
<evidence type="ECO:0000313" key="1">
    <source>
        <dbReference type="EMBL" id="AEL24547.1"/>
    </source>
</evidence>
<dbReference type="HOGENOM" id="CLU_009583_6_0_10"/>
<dbReference type="eggNOG" id="COG0084">
    <property type="taxonomic scope" value="Bacteria"/>
</dbReference>
<protein>
    <submittedName>
        <fullName evidence="1">Putative glycosyltransferase</fullName>
    </submittedName>
</protein>
<keyword evidence="2" id="KW-1185">Reference proteome</keyword>
<dbReference type="STRING" id="880070.Cycma_0773"/>
<accession>G0J238</accession>
<dbReference type="Proteomes" id="UP000001635">
    <property type="component" value="Chromosome"/>
</dbReference>
<name>G0J238_CYCMS</name>
<dbReference type="SUPFAM" id="SSF53756">
    <property type="entry name" value="UDP-Glycosyltransferase/glycogen phosphorylase"/>
    <property type="match status" value="1"/>
</dbReference>
<dbReference type="EMBL" id="CP002955">
    <property type="protein sequence ID" value="AEL24547.1"/>
    <property type="molecule type" value="Genomic_DNA"/>
</dbReference>
<dbReference type="GO" id="GO:0016740">
    <property type="term" value="F:transferase activity"/>
    <property type="evidence" value="ECO:0007669"/>
    <property type="project" value="UniProtKB-KW"/>
</dbReference>
<reference evidence="2" key="1">
    <citation type="submission" date="2011-07" db="EMBL/GenBank/DDBJ databases">
        <title>The complete genome of Cyclobacterium marinum DSM 745.</title>
        <authorList>
            <person name="Lucas S."/>
            <person name="Han J."/>
            <person name="Lapidus A."/>
            <person name="Bruce D."/>
            <person name="Goodwin L."/>
            <person name="Pitluck S."/>
            <person name="Peters L."/>
            <person name="Kyrpides N."/>
            <person name="Mavromatis K."/>
            <person name="Ivanova N."/>
            <person name="Ovchinnikova G."/>
            <person name="Chertkov O."/>
            <person name="Detter J.C."/>
            <person name="Tapia R."/>
            <person name="Han C."/>
            <person name="Land M."/>
            <person name="Hauser L."/>
            <person name="Markowitz V."/>
            <person name="Cheng J.-F."/>
            <person name="Hugenholtz P."/>
            <person name="Woyke T."/>
            <person name="Wu D."/>
            <person name="Tindall B."/>
            <person name="Schuetze A."/>
            <person name="Brambilla E."/>
            <person name="Klenk H.-P."/>
            <person name="Eisen J.A."/>
        </authorList>
    </citation>
    <scope>NUCLEOTIDE SEQUENCE [LARGE SCALE GENOMIC DNA]</scope>
    <source>
        <strain evidence="2">ATCC 25205 / DSM 745 / LMG 13164 / NCIMB 1802</strain>
    </source>
</reference>
<dbReference type="eggNOG" id="COG0438">
    <property type="taxonomic scope" value="Bacteria"/>
</dbReference>
<sequence length="335" mass="38338">MAAIFLYPKIDKVIGSPNPYIFNFQKALAKNHHVVNAKSPNRGILSFFTHFFKADLFILNWPETIPEKKFGSVQKKLFMLFLKLAKAYSKKVVWILHNKGSHHKGENPVTKNMFDVLMAHSDYIITHSYAGKDFVSSAYPNYISKVHVIPHPLTEKLGEYRKGEKKFDFLIWGSIFPYKGIDVFLDYLRETPELKNTKVLIVGKCSDTKYKSKILSILPENAEFKDELLSLEEIAAYSVQAKFTLFTYKSQTVISSGSLIDSIRMGAIILGPDHGAFRDMKDLAFMHTFKNFNEIPKIISEFNPSDEQIEGDRNTFMNQNTWANFVEKIGNITGI</sequence>
<evidence type="ECO:0000313" key="2">
    <source>
        <dbReference type="Proteomes" id="UP000001635"/>
    </source>
</evidence>
<dbReference type="RefSeq" id="WP_014018845.1">
    <property type="nucleotide sequence ID" value="NC_015914.1"/>
</dbReference>
<dbReference type="KEGG" id="cmr:Cycma_0773"/>
<dbReference type="Gene3D" id="3.40.50.2000">
    <property type="entry name" value="Glycogen Phosphorylase B"/>
    <property type="match status" value="1"/>
</dbReference>
<proteinExistence type="predicted"/>
<gene>
    <name evidence="1" type="ordered locus">Cycma_0773</name>
</gene>
<keyword evidence="1" id="KW-0808">Transferase</keyword>
<organism evidence="1 2">
    <name type="scientific">Cyclobacterium marinum (strain ATCC 25205 / DSM 745 / LMG 13164 / NCIMB 1802)</name>
    <name type="common">Flectobacillus marinus</name>
    <dbReference type="NCBI Taxonomy" id="880070"/>
    <lineage>
        <taxon>Bacteria</taxon>
        <taxon>Pseudomonadati</taxon>
        <taxon>Bacteroidota</taxon>
        <taxon>Cytophagia</taxon>
        <taxon>Cytophagales</taxon>
        <taxon>Cyclobacteriaceae</taxon>
        <taxon>Cyclobacterium</taxon>
    </lineage>
</organism>
<dbReference type="OrthoDB" id="9765330at2"/>